<dbReference type="EMBL" id="JAFBWN010000006">
    <property type="protein sequence ID" value="MBM2355269.1"/>
    <property type="molecule type" value="Genomic_DNA"/>
</dbReference>
<organism evidence="2 3">
    <name type="scientific">Pseudosulfitobacter pseudonitzschiae</name>
    <dbReference type="NCBI Taxonomy" id="1402135"/>
    <lineage>
        <taxon>Bacteria</taxon>
        <taxon>Pseudomonadati</taxon>
        <taxon>Pseudomonadota</taxon>
        <taxon>Alphaproteobacteria</taxon>
        <taxon>Rhodobacterales</taxon>
        <taxon>Roseobacteraceae</taxon>
        <taxon>Pseudosulfitobacter</taxon>
    </lineage>
</organism>
<proteinExistence type="predicted"/>
<evidence type="ECO:0000313" key="2">
    <source>
        <dbReference type="EMBL" id="MBM2355269.1"/>
    </source>
</evidence>
<comment type="caution">
    <text evidence="2">The sequence shown here is derived from an EMBL/GenBank/DDBJ whole genome shotgun (WGS) entry which is preliminary data.</text>
</comment>
<feature type="signal peptide" evidence="1">
    <location>
        <begin position="1"/>
        <end position="21"/>
    </location>
</feature>
<feature type="chain" id="PRO_5040484115" evidence="1">
    <location>
        <begin position="22"/>
        <end position="145"/>
    </location>
</feature>
<dbReference type="Proteomes" id="UP000809337">
    <property type="component" value="Unassembled WGS sequence"/>
</dbReference>
<evidence type="ECO:0000313" key="3">
    <source>
        <dbReference type="Proteomes" id="UP000809337"/>
    </source>
</evidence>
<protein>
    <submittedName>
        <fullName evidence="2">Uncharacterized protein</fullName>
    </submittedName>
</protein>
<keyword evidence="1" id="KW-0732">Signal</keyword>
<dbReference type="AlphaFoldDB" id="A0A9Q2RXL7"/>
<evidence type="ECO:0000256" key="1">
    <source>
        <dbReference type="SAM" id="SignalP"/>
    </source>
</evidence>
<dbReference type="RefSeq" id="WP_231034294.1">
    <property type="nucleotide sequence ID" value="NZ_JAJNGX010000006.1"/>
</dbReference>
<reference evidence="2" key="1">
    <citation type="submission" date="2021-01" db="EMBL/GenBank/DDBJ databases">
        <title>Diatom-associated Roseobacters Show Island Model of Population Structure.</title>
        <authorList>
            <person name="Qu L."/>
            <person name="Feng X."/>
            <person name="Chen Y."/>
            <person name="Li L."/>
            <person name="Wang X."/>
            <person name="Hu Z."/>
            <person name="Wang H."/>
            <person name="Luo H."/>
        </authorList>
    </citation>
    <scope>NUCLEOTIDE SEQUENCE</scope>
    <source>
        <strain evidence="2">SM26-45</strain>
    </source>
</reference>
<accession>A0A9Q2RXL7</accession>
<name>A0A9Q2RXL7_9RHOB</name>
<gene>
    <name evidence="2" type="ORF">JQX14_12010</name>
</gene>
<sequence>MMSAIIRAALVLGLTAAPVLAQVKVSACEGFRASAENVYWTDPTRTFANGAIRLVALDTQEPVCCVLSVMVVYPSKDEPFPQCRLVSTESGGWANMFLSRAKAQYDPVKGLSVAIPVETYVDGVNNHATTVTVTINQATGEIVAR</sequence>